<dbReference type="GeneID" id="69021755"/>
<comment type="caution">
    <text evidence="2">The sequence shown here is derived from an EMBL/GenBank/DDBJ whole genome shotgun (WGS) entry which is preliminary data.</text>
</comment>
<name>A0A8H4C5T7_COLGL</name>
<sequence>MSPAQDQYYYVIPNVSTMDPNAREVDLASQSWIQATIIEDDDLMFGGKSLSTWYEEERRRLSNTSSDEEEHRGRQRVRHEQPQSQSQPKQHVANIPKVRKHHSSHKHHHHHHQSAQHTGSSDKKH</sequence>
<dbReference type="EMBL" id="WVTB01000109">
    <property type="protein sequence ID" value="KAF3797746.1"/>
    <property type="molecule type" value="Genomic_DNA"/>
</dbReference>
<evidence type="ECO:0000313" key="2">
    <source>
        <dbReference type="EMBL" id="KAF3797746.1"/>
    </source>
</evidence>
<accession>A0A8H4C5T7</accession>
<evidence type="ECO:0000313" key="3">
    <source>
        <dbReference type="Proteomes" id="UP000613401"/>
    </source>
</evidence>
<feature type="compositionally biased region" description="Basic residues" evidence="1">
    <location>
        <begin position="97"/>
        <end position="114"/>
    </location>
</feature>
<dbReference type="AlphaFoldDB" id="A0A8H4C5T7"/>
<reference evidence="2" key="1">
    <citation type="journal article" date="2020" name="Phytopathology">
        <title>Genome sequence and comparative analysis of Colletotrichum gloeosporioides isolated from Liriodendron leaves.</title>
        <authorList>
            <person name="Fu F.F."/>
            <person name="Hao Z."/>
            <person name="Wang P."/>
            <person name="Lu Y."/>
            <person name="Xue L.J."/>
            <person name="Wei G."/>
            <person name="Tian Y."/>
            <person name="Baishi H."/>
            <person name="Xu H."/>
            <person name="Shi J."/>
            <person name="Cheng T."/>
            <person name="Wang G."/>
            <person name="Yi Y."/>
            <person name="Chen J."/>
        </authorList>
    </citation>
    <scope>NUCLEOTIDE SEQUENCE</scope>
    <source>
        <strain evidence="2">Lc1</strain>
    </source>
</reference>
<dbReference type="Proteomes" id="UP000613401">
    <property type="component" value="Unassembled WGS sequence"/>
</dbReference>
<proteinExistence type="predicted"/>
<protein>
    <submittedName>
        <fullName evidence="2">Uncharacterized protein</fullName>
    </submittedName>
</protein>
<dbReference type="RefSeq" id="XP_045256910.1">
    <property type="nucleotide sequence ID" value="XM_045414469.1"/>
</dbReference>
<keyword evidence="3" id="KW-1185">Reference proteome</keyword>
<gene>
    <name evidence="2" type="ORF">GCG54_00014646</name>
</gene>
<reference evidence="2" key="2">
    <citation type="submission" date="2020-03" db="EMBL/GenBank/DDBJ databases">
        <authorList>
            <person name="Fu F.-F."/>
            <person name="Chen J."/>
        </authorList>
    </citation>
    <scope>NUCLEOTIDE SEQUENCE</scope>
    <source>
        <strain evidence="2">Lc1</strain>
    </source>
</reference>
<feature type="region of interest" description="Disordered" evidence="1">
    <location>
        <begin position="55"/>
        <end position="125"/>
    </location>
</feature>
<evidence type="ECO:0000256" key="1">
    <source>
        <dbReference type="SAM" id="MobiDB-lite"/>
    </source>
</evidence>
<organism evidence="2 3">
    <name type="scientific">Colletotrichum gloeosporioides</name>
    <name type="common">Anthracnose fungus</name>
    <name type="synonym">Glomerella cingulata</name>
    <dbReference type="NCBI Taxonomy" id="474922"/>
    <lineage>
        <taxon>Eukaryota</taxon>
        <taxon>Fungi</taxon>
        <taxon>Dikarya</taxon>
        <taxon>Ascomycota</taxon>
        <taxon>Pezizomycotina</taxon>
        <taxon>Sordariomycetes</taxon>
        <taxon>Hypocreomycetidae</taxon>
        <taxon>Glomerellales</taxon>
        <taxon>Glomerellaceae</taxon>
        <taxon>Colletotrichum</taxon>
        <taxon>Colletotrichum gloeosporioides species complex</taxon>
    </lineage>
</organism>